<reference evidence="2 3" key="1">
    <citation type="journal article" date="2021" name="Sci. Rep.">
        <title>The genome of the diatom Chaetoceros tenuissimus carries an ancient integrated fragment of an extant virus.</title>
        <authorList>
            <person name="Hongo Y."/>
            <person name="Kimura K."/>
            <person name="Takaki Y."/>
            <person name="Yoshida Y."/>
            <person name="Baba S."/>
            <person name="Kobayashi G."/>
            <person name="Nagasaki K."/>
            <person name="Hano T."/>
            <person name="Tomaru Y."/>
        </authorList>
    </citation>
    <scope>NUCLEOTIDE SEQUENCE [LARGE SCALE GENOMIC DNA]</scope>
    <source>
        <strain evidence="2 3">NIES-3715</strain>
    </source>
</reference>
<evidence type="ECO:0000313" key="2">
    <source>
        <dbReference type="EMBL" id="GFH49928.1"/>
    </source>
</evidence>
<name>A0AAD3CPS9_9STRA</name>
<evidence type="ECO:0000313" key="3">
    <source>
        <dbReference type="Proteomes" id="UP001054902"/>
    </source>
</evidence>
<feature type="compositionally biased region" description="Polar residues" evidence="1">
    <location>
        <begin position="32"/>
        <end position="42"/>
    </location>
</feature>
<accession>A0AAD3CPS9</accession>
<proteinExistence type="predicted"/>
<dbReference type="AlphaFoldDB" id="A0AAD3CPS9"/>
<sequence length="266" mass="29891">MNPQLQQSRQLVVSGVPTHVCSRQGSRDDDSISTLGSADSNQASSRSIFGDYWGNSLNQASSGYSSANRKHSLNTLVTEDSTISKYADHVLNHKDWSSYINEEVLEKEKRQQKKPSLCEGYESCLKDNEAGRTVMPSAASLKNQGDRIACSPLLNGISSRNQQPRRKIFSNTYASKSRMQNGHGYMYRTATRNGNAPLPYLLNRNKKLLRSSLRDRSQSLSEYTAFEESLPESQKSVSFEEKVTVHEYEKPAQHIVNDGWSQQFAI</sequence>
<comment type="caution">
    <text evidence="2">The sequence shown here is derived from an EMBL/GenBank/DDBJ whole genome shotgun (WGS) entry which is preliminary data.</text>
</comment>
<gene>
    <name evidence="2" type="ORF">CTEN210_06404</name>
</gene>
<feature type="region of interest" description="Disordered" evidence="1">
    <location>
        <begin position="20"/>
        <end position="42"/>
    </location>
</feature>
<protein>
    <submittedName>
        <fullName evidence="2">Uncharacterized protein</fullName>
    </submittedName>
</protein>
<organism evidence="2 3">
    <name type="scientific">Chaetoceros tenuissimus</name>
    <dbReference type="NCBI Taxonomy" id="426638"/>
    <lineage>
        <taxon>Eukaryota</taxon>
        <taxon>Sar</taxon>
        <taxon>Stramenopiles</taxon>
        <taxon>Ochrophyta</taxon>
        <taxon>Bacillariophyta</taxon>
        <taxon>Coscinodiscophyceae</taxon>
        <taxon>Chaetocerotophycidae</taxon>
        <taxon>Chaetocerotales</taxon>
        <taxon>Chaetocerotaceae</taxon>
        <taxon>Chaetoceros</taxon>
    </lineage>
</organism>
<dbReference type="Proteomes" id="UP001054902">
    <property type="component" value="Unassembled WGS sequence"/>
</dbReference>
<keyword evidence="3" id="KW-1185">Reference proteome</keyword>
<dbReference type="EMBL" id="BLLK01000038">
    <property type="protein sequence ID" value="GFH49928.1"/>
    <property type="molecule type" value="Genomic_DNA"/>
</dbReference>
<evidence type="ECO:0000256" key="1">
    <source>
        <dbReference type="SAM" id="MobiDB-lite"/>
    </source>
</evidence>